<keyword evidence="3" id="KW-1185">Reference proteome</keyword>
<protein>
    <recommendedName>
        <fullName evidence="4">Myb-like domain-containing protein</fullName>
    </recommendedName>
</protein>
<dbReference type="EMBL" id="ML991775">
    <property type="protein sequence ID" value="KAF2238513.1"/>
    <property type="molecule type" value="Genomic_DNA"/>
</dbReference>
<evidence type="ECO:0000313" key="3">
    <source>
        <dbReference type="Proteomes" id="UP000800092"/>
    </source>
</evidence>
<sequence length="132" mass="14577">MPCKGTSTTINWSDEENQRRLLAAMYAACTGAKPNNKDIAKFFGKNATESAINNQMRKVKAQAKQLESETSDDYEVPVRQGASKRKAKNDETPVAKVVKPIANVLVTPSQTMKDKCEEKFEDAAEYESGDAE</sequence>
<proteinExistence type="predicted"/>
<evidence type="ECO:0000313" key="2">
    <source>
        <dbReference type="EMBL" id="KAF2238513.1"/>
    </source>
</evidence>
<accession>A0A6A6HLT7</accession>
<evidence type="ECO:0000256" key="1">
    <source>
        <dbReference type="SAM" id="MobiDB-lite"/>
    </source>
</evidence>
<evidence type="ECO:0008006" key="4">
    <source>
        <dbReference type="Google" id="ProtNLM"/>
    </source>
</evidence>
<dbReference type="AlphaFoldDB" id="A0A6A6HLT7"/>
<dbReference type="Proteomes" id="UP000800092">
    <property type="component" value="Unassembled WGS sequence"/>
</dbReference>
<organism evidence="2 3">
    <name type="scientific">Viridothelium virens</name>
    <name type="common">Speckled blister lichen</name>
    <name type="synonym">Trypethelium virens</name>
    <dbReference type="NCBI Taxonomy" id="1048519"/>
    <lineage>
        <taxon>Eukaryota</taxon>
        <taxon>Fungi</taxon>
        <taxon>Dikarya</taxon>
        <taxon>Ascomycota</taxon>
        <taxon>Pezizomycotina</taxon>
        <taxon>Dothideomycetes</taxon>
        <taxon>Dothideomycetes incertae sedis</taxon>
        <taxon>Trypetheliales</taxon>
        <taxon>Trypetheliaceae</taxon>
        <taxon>Viridothelium</taxon>
    </lineage>
</organism>
<reference evidence="2" key="1">
    <citation type="journal article" date="2020" name="Stud. Mycol.">
        <title>101 Dothideomycetes genomes: a test case for predicting lifestyles and emergence of pathogens.</title>
        <authorList>
            <person name="Haridas S."/>
            <person name="Albert R."/>
            <person name="Binder M."/>
            <person name="Bloem J."/>
            <person name="Labutti K."/>
            <person name="Salamov A."/>
            <person name="Andreopoulos B."/>
            <person name="Baker S."/>
            <person name="Barry K."/>
            <person name="Bills G."/>
            <person name="Bluhm B."/>
            <person name="Cannon C."/>
            <person name="Castanera R."/>
            <person name="Culley D."/>
            <person name="Daum C."/>
            <person name="Ezra D."/>
            <person name="Gonzalez J."/>
            <person name="Henrissat B."/>
            <person name="Kuo A."/>
            <person name="Liang C."/>
            <person name="Lipzen A."/>
            <person name="Lutzoni F."/>
            <person name="Magnuson J."/>
            <person name="Mondo S."/>
            <person name="Nolan M."/>
            <person name="Ohm R."/>
            <person name="Pangilinan J."/>
            <person name="Park H.-J."/>
            <person name="Ramirez L."/>
            <person name="Alfaro M."/>
            <person name="Sun H."/>
            <person name="Tritt A."/>
            <person name="Yoshinaga Y."/>
            <person name="Zwiers L.-H."/>
            <person name="Turgeon B."/>
            <person name="Goodwin S."/>
            <person name="Spatafora J."/>
            <person name="Crous P."/>
            <person name="Grigoriev I."/>
        </authorList>
    </citation>
    <scope>NUCLEOTIDE SEQUENCE</scope>
    <source>
        <strain evidence="2">Tuck. ex Michener</strain>
    </source>
</reference>
<dbReference type="OrthoDB" id="4828117at2759"/>
<gene>
    <name evidence="2" type="ORF">EV356DRAFT_528971</name>
</gene>
<name>A0A6A6HLT7_VIRVR</name>
<feature type="region of interest" description="Disordered" evidence="1">
    <location>
        <begin position="62"/>
        <end position="93"/>
    </location>
</feature>